<dbReference type="EMBL" id="LAZR01006266">
    <property type="protein sequence ID" value="KKM93419.1"/>
    <property type="molecule type" value="Genomic_DNA"/>
</dbReference>
<protein>
    <submittedName>
        <fullName evidence="1">Uncharacterized protein</fullName>
    </submittedName>
</protein>
<gene>
    <name evidence="1" type="ORF">LCGC14_1208510</name>
</gene>
<reference evidence="1" key="1">
    <citation type="journal article" date="2015" name="Nature">
        <title>Complex archaea that bridge the gap between prokaryotes and eukaryotes.</title>
        <authorList>
            <person name="Spang A."/>
            <person name="Saw J.H."/>
            <person name="Jorgensen S.L."/>
            <person name="Zaremba-Niedzwiedzka K."/>
            <person name="Martijn J."/>
            <person name="Lind A.E."/>
            <person name="van Eijk R."/>
            <person name="Schleper C."/>
            <person name="Guy L."/>
            <person name="Ettema T.J."/>
        </authorList>
    </citation>
    <scope>NUCLEOTIDE SEQUENCE</scope>
</reference>
<proteinExistence type="predicted"/>
<accession>A0A0F9LER0</accession>
<comment type="caution">
    <text evidence="1">The sequence shown here is derived from an EMBL/GenBank/DDBJ whole genome shotgun (WGS) entry which is preliminary data.</text>
</comment>
<name>A0A0F9LER0_9ZZZZ</name>
<evidence type="ECO:0000313" key="1">
    <source>
        <dbReference type="EMBL" id="KKM93419.1"/>
    </source>
</evidence>
<organism evidence="1">
    <name type="scientific">marine sediment metagenome</name>
    <dbReference type="NCBI Taxonomy" id="412755"/>
    <lineage>
        <taxon>unclassified sequences</taxon>
        <taxon>metagenomes</taxon>
        <taxon>ecological metagenomes</taxon>
    </lineage>
</organism>
<sequence length="91" mass="10566">MDEFIGKRFDTFILAERQRIGEWKVNYKVVSGRSRDLKVWERRQVVITAFDINAEKAIASAMSTILQYLNSVDYDLFSDETLENNDTGLVN</sequence>
<dbReference type="AlphaFoldDB" id="A0A0F9LER0"/>